<dbReference type="InterPro" id="IPR000160">
    <property type="entry name" value="GGDEF_dom"/>
</dbReference>
<dbReference type="SMART" id="SM00267">
    <property type="entry name" value="GGDEF"/>
    <property type="match status" value="1"/>
</dbReference>
<proteinExistence type="predicted"/>
<feature type="domain" description="GGDEF" evidence="1">
    <location>
        <begin position="412"/>
        <end position="542"/>
    </location>
</feature>
<dbReference type="GO" id="GO:0052621">
    <property type="term" value="F:diguanylate cyclase activity"/>
    <property type="evidence" value="ECO:0007669"/>
    <property type="project" value="TreeGrafter"/>
</dbReference>
<dbReference type="PANTHER" id="PTHR45138">
    <property type="entry name" value="REGULATORY COMPONENTS OF SENSORY TRANSDUCTION SYSTEM"/>
    <property type="match status" value="1"/>
</dbReference>
<dbReference type="NCBIfam" id="TIGR00254">
    <property type="entry name" value="GGDEF"/>
    <property type="match status" value="1"/>
</dbReference>
<dbReference type="RefSeq" id="WP_203785637.1">
    <property type="nucleotide sequence ID" value="NZ_BOMV01000064.1"/>
</dbReference>
<evidence type="ECO:0000313" key="3">
    <source>
        <dbReference type="Proteomes" id="UP000636960"/>
    </source>
</evidence>
<dbReference type="PROSITE" id="PS50887">
    <property type="entry name" value="GGDEF"/>
    <property type="match status" value="1"/>
</dbReference>
<dbReference type="Pfam" id="PF00990">
    <property type="entry name" value="GGDEF"/>
    <property type="match status" value="1"/>
</dbReference>
<comment type="caution">
    <text evidence="2">The sequence shown here is derived from an EMBL/GenBank/DDBJ whole genome shotgun (WGS) entry which is preliminary data.</text>
</comment>
<name>A0A919K4G9_9ACTN</name>
<dbReference type="SUPFAM" id="SSF55073">
    <property type="entry name" value="Nucleotide cyclase"/>
    <property type="match status" value="1"/>
</dbReference>
<reference evidence="2" key="1">
    <citation type="submission" date="2021-01" db="EMBL/GenBank/DDBJ databases">
        <title>Whole genome shotgun sequence of Actinoplanes rishiriensis NBRC 108556.</title>
        <authorList>
            <person name="Komaki H."/>
            <person name="Tamura T."/>
        </authorList>
    </citation>
    <scope>NUCLEOTIDE SEQUENCE</scope>
    <source>
        <strain evidence="2">NBRC 108556</strain>
    </source>
</reference>
<dbReference type="InterPro" id="IPR043128">
    <property type="entry name" value="Rev_trsase/Diguanyl_cyclase"/>
</dbReference>
<dbReference type="Proteomes" id="UP000636960">
    <property type="component" value="Unassembled WGS sequence"/>
</dbReference>
<accession>A0A919K4G9</accession>
<gene>
    <name evidence="2" type="ORF">Ari01nite_60790</name>
</gene>
<sequence length="542" mass="58174">MTSDEIIARAEVDGLPADRLAARALAHTLIELTQVAPRPDLVRRLTAEARDRGWHEVLVQFVHCQLITYSLDGAGQDAIRQCSDVMLAAAEASADEIQIGLALAARALFLVEAPRPEALTQDFGELLGRAVAMLDDTMAADAAGLGPRAIELPMAYVECGQAFHRMALWELEEEMYAKAAAAQELPLPPLLRPLKALTARVLVINRLEGATAMACALFEIGEREAARYVATAAVRPTPAERADLPPIWGWEVSALEHLLDTVAGVAPDAEPDGLVGRLANSTWPGYKACLCLASAIRAHDRGDVAAAARHADEAVRLLDDYKPSFTTLAMHLAAQASDDRAALRYGRHLAALRWETRLSVLGSARSRLAAARVLRQGEQLNRQAYLDALTGCANRHAETRHLARLRRRDPADRLVVVLVDVDHFKSVNDTFGHAAGDEVLREIGTVLQAEVRAGDLAVRRGGDEFMLLVDLPPDATVPLIAPGLVAAVSRHDWSAVAPGLRVGVSAGQAAGPAREVDDLIHAADQNLYRAKHAGRGQAVGAA</sequence>
<dbReference type="GO" id="GO:1902201">
    <property type="term" value="P:negative regulation of bacterial-type flagellum-dependent cell motility"/>
    <property type="evidence" value="ECO:0007669"/>
    <property type="project" value="TreeGrafter"/>
</dbReference>
<organism evidence="2 3">
    <name type="scientific">Paractinoplanes rishiriensis</name>
    <dbReference type="NCBI Taxonomy" id="1050105"/>
    <lineage>
        <taxon>Bacteria</taxon>
        <taxon>Bacillati</taxon>
        <taxon>Actinomycetota</taxon>
        <taxon>Actinomycetes</taxon>
        <taxon>Micromonosporales</taxon>
        <taxon>Micromonosporaceae</taxon>
        <taxon>Paractinoplanes</taxon>
    </lineage>
</organism>
<dbReference type="EMBL" id="BOMV01000064">
    <property type="protein sequence ID" value="GIE98614.1"/>
    <property type="molecule type" value="Genomic_DNA"/>
</dbReference>
<dbReference type="AlphaFoldDB" id="A0A919K4G9"/>
<evidence type="ECO:0000259" key="1">
    <source>
        <dbReference type="PROSITE" id="PS50887"/>
    </source>
</evidence>
<dbReference type="InterPro" id="IPR029787">
    <property type="entry name" value="Nucleotide_cyclase"/>
</dbReference>
<dbReference type="Gene3D" id="3.30.70.270">
    <property type="match status" value="1"/>
</dbReference>
<dbReference type="CDD" id="cd01949">
    <property type="entry name" value="GGDEF"/>
    <property type="match status" value="1"/>
</dbReference>
<evidence type="ECO:0000313" key="2">
    <source>
        <dbReference type="EMBL" id="GIE98614.1"/>
    </source>
</evidence>
<keyword evidence="3" id="KW-1185">Reference proteome</keyword>
<dbReference type="PANTHER" id="PTHR45138:SF9">
    <property type="entry name" value="DIGUANYLATE CYCLASE DGCM-RELATED"/>
    <property type="match status" value="1"/>
</dbReference>
<dbReference type="InterPro" id="IPR050469">
    <property type="entry name" value="Diguanylate_Cyclase"/>
</dbReference>
<dbReference type="GO" id="GO:0005886">
    <property type="term" value="C:plasma membrane"/>
    <property type="evidence" value="ECO:0007669"/>
    <property type="project" value="TreeGrafter"/>
</dbReference>
<protein>
    <recommendedName>
        <fullName evidence="1">GGDEF domain-containing protein</fullName>
    </recommendedName>
</protein>
<dbReference type="GO" id="GO:0043709">
    <property type="term" value="P:cell adhesion involved in single-species biofilm formation"/>
    <property type="evidence" value="ECO:0007669"/>
    <property type="project" value="TreeGrafter"/>
</dbReference>